<dbReference type="InterPro" id="IPR011051">
    <property type="entry name" value="RmlC_Cupin_sf"/>
</dbReference>
<evidence type="ECO:0000313" key="3">
    <source>
        <dbReference type="Proteomes" id="UP001228905"/>
    </source>
</evidence>
<dbReference type="Proteomes" id="UP001228905">
    <property type="component" value="Unassembled WGS sequence"/>
</dbReference>
<proteinExistence type="predicted"/>
<accession>A0ABU0J116</accession>
<protein>
    <submittedName>
        <fullName evidence="2">Transcriptional regulator</fullName>
    </submittedName>
</protein>
<evidence type="ECO:0000313" key="2">
    <source>
        <dbReference type="EMBL" id="MDQ0466994.1"/>
    </source>
</evidence>
<comment type="caution">
    <text evidence="2">The sequence shown here is derived from an EMBL/GenBank/DDBJ whole genome shotgun (WGS) entry which is preliminary data.</text>
</comment>
<dbReference type="SUPFAM" id="SSF51182">
    <property type="entry name" value="RmlC-like cupins"/>
    <property type="match status" value="1"/>
</dbReference>
<evidence type="ECO:0000259" key="1">
    <source>
        <dbReference type="Pfam" id="PF12973"/>
    </source>
</evidence>
<keyword evidence="3" id="KW-1185">Reference proteome</keyword>
<reference evidence="2 3" key="1">
    <citation type="submission" date="2023-07" db="EMBL/GenBank/DDBJ databases">
        <title>Genomic Encyclopedia of Type Strains, Phase IV (KMG-IV): sequencing the most valuable type-strain genomes for metagenomic binning, comparative biology and taxonomic classification.</title>
        <authorList>
            <person name="Goeker M."/>
        </authorList>
    </citation>
    <scope>NUCLEOTIDE SEQUENCE [LARGE SCALE GENOMIC DNA]</scope>
    <source>
        <strain evidence="2 3">DSM 18695</strain>
    </source>
</reference>
<sequence length="217" mass="22892">MTPLGPHLAELRDPESDPGLRLMAAAAAAIREEPPRPGDDLAAAFLETEATAPLAPDAADQVLARIDQLEAIDERAHKAGAAKAAGRYLGELTTLPDPIREVVYAAMQAGGRWLFTGPGLRRLEIPTGGEGKTILFRIEPGAGVGSHDHLGDEYTLVLTGSFQDGHRRYGPGDVNIGRPGFVHQPVADPGPVCYALGVEFGGAKFDGFLGLVQKLTQ</sequence>
<dbReference type="InterPro" id="IPR025979">
    <property type="entry name" value="ChrR-like_cupin_dom"/>
</dbReference>
<gene>
    <name evidence="2" type="ORF">QO010_004791</name>
</gene>
<dbReference type="InterPro" id="IPR014710">
    <property type="entry name" value="RmlC-like_jellyroll"/>
</dbReference>
<organism evidence="2 3">
    <name type="scientific">Caulobacter ginsengisoli</name>
    <dbReference type="NCBI Taxonomy" id="400775"/>
    <lineage>
        <taxon>Bacteria</taxon>
        <taxon>Pseudomonadati</taxon>
        <taxon>Pseudomonadota</taxon>
        <taxon>Alphaproteobacteria</taxon>
        <taxon>Caulobacterales</taxon>
        <taxon>Caulobacteraceae</taxon>
        <taxon>Caulobacter</taxon>
    </lineage>
</organism>
<dbReference type="Gene3D" id="2.60.120.10">
    <property type="entry name" value="Jelly Rolls"/>
    <property type="match status" value="1"/>
</dbReference>
<name>A0ABU0J116_9CAUL</name>
<dbReference type="Pfam" id="PF12973">
    <property type="entry name" value="Cupin_7"/>
    <property type="match status" value="1"/>
</dbReference>
<dbReference type="EMBL" id="JAUSVS010000019">
    <property type="protein sequence ID" value="MDQ0466994.1"/>
    <property type="molecule type" value="Genomic_DNA"/>
</dbReference>
<feature type="domain" description="ChrR-like cupin" evidence="1">
    <location>
        <begin position="113"/>
        <end position="193"/>
    </location>
</feature>
<dbReference type="RefSeq" id="WP_307353276.1">
    <property type="nucleotide sequence ID" value="NZ_JAUSVS010000019.1"/>
</dbReference>